<dbReference type="Gene3D" id="3.30.200.20">
    <property type="entry name" value="Phosphorylase Kinase, domain 1"/>
    <property type="match status" value="1"/>
</dbReference>
<evidence type="ECO:0000256" key="6">
    <source>
        <dbReference type="ARBA" id="ARBA00022840"/>
    </source>
</evidence>
<dbReference type="FunFam" id="3.30.200.20:FF:000418">
    <property type="entry name" value="G-type lectin S-receptor-like serine/threonine-protein kinase"/>
    <property type="match status" value="1"/>
</dbReference>
<dbReference type="PANTHER" id="PTHR27002">
    <property type="entry name" value="RECEPTOR-LIKE SERINE/THREONINE-PROTEIN KINASE SD1-8"/>
    <property type="match status" value="1"/>
</dbReference>
<dbReference type="GO" id="GO:0048544">
    <property type="term" value="P:recognition of pollen"/>
    <property type="evidence" value="ECO:0007669"/>
    <property type="project" value="InterPro"/>
</dbReference>
<dbReference type="SMART" id="SM00473">
    <property type="entry name" value="PAN_AP"/>
    <property type="match status" value="1"/>
</dbReference>
<organism evidence="10 11">
    <name type="scientific">Chenopodium quinoa</name>
    <name type="common">Quinoa</name>
    <dbReference type="NCBI Taxonomy" id="63459"/>
    <lineage>
        <taxon>Eukaryota</taxon>
        <taxon>Viridiplantae</taxon>
        <taxon>Streptophyta</taxon>
        <taxon>Embryophyta</taxon>
        <taxon>Tracheophyta</taxon>
        <taxon>Spermatophyta</taxon>
        <taxon>Magnoliopsida</taxon>
        <taxon>eudicotyledons</taxon>
        <taxon>Gunneridae</taxon>
        <taxon>Pentapetalae</taxon>
        <taxon>Caryophyllales</taxon>
        <taxon>Chenopodiaceae</taxon>
        <taxon>Chenopodioideae</taxon>
        <taxon>Atripliceae</taxon>
        <taxon>Chenopodium</taxon>
    </lineage>
</organism>
<sequence>MVLRSWKSASDPSNGRFRLGMIPNSLPDYPEFITWDGDKRYWRSGPWSGSYFLGVPQLFTEASNGFRIIISIINNVKEGTLDILYDVANDSYFVYCVLNYDGNLILRYWDTGSRKWTFQWQSHQSECDIYGRCGSFGICNPNKTPICQCLRGFEPKNNDEWTKGNWTSGCVRRSPLQCSSNTGDKLDGFSKLKNIKVPDFPDLVLADDQDDCKMKCLGNCLCLACAFSKFIGCMIWNTSLIDLQQFSVEGADLFIRLAHSELGKRSSLINHDEFKDLVLFKFKKLVVATSNFSITNKLGQGGFGPVYKGKLEDGQEIAVKRLSKASGQGLQEFMNEVLVISKLQHNNLVRLLGCCVQREEKLLVYEYMPNKSLDALLFDTFKNPHYQKQLDWKKRFNIINGICRGLLYLHRDSRILEWQGSSGQNKIKPNTLRVVGTYGYMSPEYAMEGRFSEKSDIFSLGVILLEIVSGRKNNKFLEFECLSLLTYAWKMWNRNDMLSLIDPTVFDPCYQSEMLKCIQLGLICVQEFPEDRPTILTLVSMLDANDIMELPQPKQPGFTHWRDFSTDEANQIGQQYDSINHVSVTVLTGR</sequence>
<dbReference type="PANTHER" id="PTHR27002:SF1082">
    <property type="entry name" value="OS06G0693000 PROTEIN"/>
    <property type="match status" value="1"/>
</dbReference>
<dbReference type="CDD" id="cd01098">
    <property type="entry name" value="PAN_AP_plant"/>
    <property type="match status" value="1"/>
</dbReference>
<dbReference type="Gramene" id="AUR62014676-RA">
    <property type="protein sequence ID" value="AUR62014676-RA:cds"/>
    <property type="gene ID" value="AUR62014676"/>
</dbReference>
<dbReference type="InterPro" id="IPR000719">
    <property type="entry name" value="Prot_kinase_dom"/>
</dbReference>
<dbReference type="Pfam" id="PF07714">
    <property type="entry name" value="PK_Tyr_Ser-Thr"/>
    <property type="match status" value="2"/>
</dbReference>
<keyword evidence="5" id="KW-0418">Kinase</keyword>
<dbReference type="Gene3D" id="1.10.510.10">
    <property type="entry name" value="Transferase(Phosphotransferase) domain 1"/>
    <property type="match status" value="1"/>
</dbReference>
<evidence type="ECO:0000256" key="2">
    <source>
        <dbReference type="ARBA" id="ARBA00022679"/>
    </source>
</evidence>
<feature type="domain" description="Apple" evidence="9">
    <location>
        <begin position="178"/>
        <end position="258"/>
    </location>
</feature>
<evidence type="ECO:0000256" key="1">
    <source>
        <dbReference type="ARBA" id="ARBA00022527"/>
    </source>
</evidence>
<dbReference type="PROSITE" id="PS50011">
    <property type="entry name" value="PROTEIN_KINASE_DOM"/>
    <property type="match status" value="1"/>
</dbReference>
<dbReference type="EnsemblPlants" id="AUR62014676-RA">
    <property type="protein sequence ID" value="AUR62014676-RA:cds"/>
    <property type="gene ID" value="AUR62014676"/>
</dbReference>
<keyword evidence="7" id="KW-1015">Disulfide bond</keyword>
<reference evidence="10" key="2">
    <citation type="submission" date="2021-03" db="UniProtKB">
        <authorList>
            <consortium name="EnsemblPlants"/>
        </authorList>
    </citation>
    <scope>IDENTIFICATION</scope>
</reference>
<proteinExistence type="predicted"/>
<dbReference type="InterPro" id="IPR003609">
    <property type="entry name" value="Pan_app"/>
</dbReference>
<accession>A0A803LL29</accession>
<keyword evidence="11" id="KW-1185">Reference proteome</keyword>
<feature type="domain" description="Protein kinase" evidence="8">
    <location>
        <begin position="292"/>
        <end position="548"/>
    </location>
</feature>
<keyword evidence="6" id="KW-0067">ATP-binding</keyword>
<dbReference type="GO" id="GO:0004674">
    <property type="term" value="F:protein serine/threonine kinase activity"/>
    <property type="evidence" value="ECO:0007669"/>
    <property type="project" value="UniProtKB-KW"/>
</dbReference>
<dbReference type="Pfam" id="PF08276">
    <property type="entry name" value="PAN_2"/>
    <property type="match status" value="1"/>
</dbReference>
<keyword evidence="1" id="KW-0723">Serine/threonine-protein kinase</keyword>
<dbReference type="Pfam" id="PF00954">
    <property type="entry name" value="S_locus_glycop"/>
    <property type="match status" value="1"/>
</dbReference>
<evidence type="ECO:0000259" key="9">
    <source>
        <dbReference type="PROSITE" id="PS50948"/>
    </source>
</evidence>
<evidence type="ECO:0000256" key="7">
    <source>
        <dbReference type="ARBA" id="ARBA00023157"/>
    </source>
</evidence>
<keyword evidence="2" id="KW-0808">Transferase</keyword>
<evidence type="ECO:0000256" key="3">
    <source>
        <dbReference type="ARBA" id="ARBA00022729"/>
    </source>
</evidence>
<dbReference type="Proteomes" id="UP000596660">
    <property type="component" value="Unplaced"/>
</dbReference>
<keyword evidence="3" id="KW-0732">Signal</keyword>
<reference evidence="10" key="1">
    <citation type="journal article" date="2017" name="Nature">
        <title>The genome of Chenopodium quinoa.</title>
        <authorList>
            <person name="Jarvis D.E."/>
            <person name="Ho Y.S."/>
            <person name="Lightfoot D.J."/>
            <person name="Schmoeckel S.M."/>
            <person name="Li B."/>
            <person name="Borm T.J.A."/>
            <person name="Ohyanagi H."/>
            <person name="Mineta K."/>
            <person name="Michell C.T."/>
            <person name="Saber N."/>
            <person name="Kharbatia N.M."/>
            <person name="Rupper R.R."/>
            <person name="Sharp A.R."/>
            <person name="Dally N."/>
            <person name="Boughton B.A."/>
            <person name="Woo Y.H."/>
            <person name="Gao G."/>
            <person name="Schijlen E.G.W.M."/>
            <person name="Guo X."/>
            <person name="Momin A.A."/>
            <person name="Negrao S."/>
            <person name="Al-Babili S."/>
            <person name="Gehring C."/>
            <person name="Roessner U."/>
            <person name="Jung C."/>
            <person name="Murphy K."/>
            <person name="Arold S.T."/>
            <person name="Gojobori T."/>
            <person name="van der Linden C.G."/>
            <person name="van Loo E.N."/>
            <person name="Jellen E.N."/>
            <person name="Maughan P.J."/>
            <person name="Tester M."/>
        </authorList>
    </citation>
    <scope>NUCLEOTIDE SEQUENCE [LARGE SCALE GENOMIC DNA]</scope>
    <source>
        <strain evidence="10">cv. PI 614886</strain>
    </source>
</reference>
<evidence type="ECO:0000256" key="5">
    <source>
        <dbReference type="ARBA" id="ARBA00022777"/>
    </source>
</evidence>
<dbReference type="InterPro" id="IPR011009">
    <property type="entry name" value="Kinase-like_dom_sf"/>
</dbReference>
<dbReference type="SUPFAM" id="SSF56112">
    <property type="entry name" value="Protein kinase-like (PK-like)"/>
    <property type="match status" value="1"/>
</dbReference>
<name>A0A803LL29_CHEQI</name>
<evidence type="ECO:0000256" key="4">
    <source>
        <dbReference type="ARBA" id="ARBA00022741"/>
    </source>
</evidence>
<evidence type="ECO:0000313" key="10">
    <source>
        <dbReference type="EnsemblPlants" id="AUR62014676-RA:cds"/>
    </source>
</evidence>
<dbReference type="OMA" id="EYEMEGR"/>
<protein>
    <submittedName>
        <fullName evidence="10">Uncharacterized protein</fullName>
    </submittedName>
</protein>
<dbReference type="GO" id="GO:0005886">
    <property type="term" value="C:plasma membrane"/>
    <property type="evidence" value="ECO:0007669"/>
    <property type="project" value="TreeGrafter"/>
</dbReference>
<evidence type="ECO:0000259" key="8">
    <source>
        <dbReference type="PROSITE" id="PS50011"/>
    </source>
</evidence>
<dbReference type="GO" id="GO:0005524">
    <property type="term" value="F:ATP binding"/>
    <property type="evidence" value="ECO:0007669"/>
    <property type="project" value="UniProtKB-KW"/>
</dbReference>
<dbReference type="InterPro" id="IPR001245">
    <property type="entry name" value="Ser-Thr/Tyr_kinase_cat_dom"/>
</dbReference>
<dbReference type="InterPro" id="IPR000858">
    <property type="entry name" value="S_locus_glycoprot_dom"/>
</dbReference>
<dbReference type="AlphaFoldDB" id="A0A803LL29"/>
<keyword evidence="4" id="KW-0547">Nucleotide-binding</keyword>
<evidence type="ECO:0000313" key="11">
    <source>
        <dbReference type="Proteomes" id="UP000596660"/>
    </source>
</evidence>
<dbReference type="PROSITE" id="PS50948">
    <property type="entry name" value="PAN"/>
    <property type="match status" value="1"/>
</dbReference>